<evidence type="ECO:0000313" key="2">
    <source>
        <dbReference type="EMBL" id="GAL34252.1"/>
    </source>
</evidence>
<dbReference type="Pfam" id="PF04964">
    <property type="entry name" value="Flp_Fap"/>
    <property type="match status" value="1"/>
</dbReference>
<dbReference type="Proteomes" id="UP000029224">
    <property type="component" value="Unassembled WGS sequence"/>
</dbReference>
<reference evidence="2 3" key="1">
    <citation type="submission" date="2014-09" db="EMBL/GenBank/DDBJ databases">
        <title>Vibrio maritimus JCM 19240. (C210) whole genome shotgun sequence.</title>
        <authorList>
            <person name="Sawabe T."/>
            <person name="Meirelles P."/>
            <person name="Nakanishi M."/>
            <person name="Sayaka M."/>
            <person name="Hattori M."/>
            <person name="Ohkuma M."/>
        </authorList>
    </citation>
    <scope>NUCLEOTIDE SEQUENCE [LARGE SCALE GENOMIC DNA]</scope>
    <source>
        <strain evidence="2 3">JCM 19240</strain>
    </source>
</reference>
<organism evidence="2 3">
    <name type="scientific">Vibrio maritimus</name>
    <dbReference type="NCBI Taxonomy" id="990268"/>
    <lineage>
        <taxon>Bacteria</taxon>
        <taxon>Pseudomonadati</taxon>
        <taxon>Pseudomonadota</taxon>
        <taxon>Gammaproteobacteria</taxon>
        <taxon>Vibrionales</taxon>
        <taxon>Vibrionaceae</taxon>
        <taxon>Vibrio</taxon>
    </lineage>
</organism>
<keyword evidence="1" id="KW-0472">Membrane</keyword>
<evidence type="ECO:0000256" key="1">
    <source>
        <dbReference type="SAM" id="Phobius"/>
    </source>
</evidence>
<dbReference type="InterPro" id="IPR007047">
    <property type="entry name" value="Flp_Fap"/>
</dbReference>
<accession>A0A090TT78</accession>
<sequence>MMTKFYIQFSESLRRLKDDERGVTAIEYGLIAVAMAVLLGVALGDTGFLGSLSTAFGNVATEVAGLEDGGAAAPTP</sequence>
<evidence type="ECO:0000313" key="3">
    <source>
        <dbReference type="Proteomes" id="UP000029224"/>
    </source>
</evidence>
<protein>
    <submittedName>
        <fullName evidence="2">Flp pilus assembly protein</fullName>
    </submittedName>
</protein>
<comment type="caution">
    <text evidence="2">The sequence shown here is derived from an EMBL/GenBank/DDBJ whole genome shotgun (WGS) entry which is preliminary data.</text>
</comment>
<dbReference type="OrthoDB" id="5690605at2"/>
<keyword evidence="1" id="KW-1133">Transmembrane helix</keyword>
<gene>
    <name evidence="2" type="ORF">JCM19240_1160</name>
</gene>
<keyword evidence="3" id="KW-1185">Reference proteome</keyword>
<reference evidence="2 3" key="2">
    <citation type="submission" date="2014-09" db="EMBL/GenBank/DDBJ databases">
        <authorList>
            <consortium name="NBRP consortium"/>
            <person name="Sawabe T."/>
            <person name="Meirelles P."/>
            <person name="Nakanishi M."/>
            <person name="Sayaka M."/>
            <person name="Hattori M."/>
            <person name="Ohkuma M."/>
        </authorList>
    </citation>
    <scope>NUCLEOTIDE SEQUENCE [LARGE SCALE GENOMIC DNA]</scope>
    <source>
        <strain evidence="2 3">JCM 19240</strain>
    </source>
</reference>
<proteinExistence type="predicted"/>
<keyword evidence="1" id="KW-0812">Transmembrane</keyword>
<feature type="transmembrane region" description="Helical" evidence="1">
    <location>
        <begin position="21"/>
        <end position="43"/>
    </location>
</feature>
<dbReference type="AlphaFoldDB" id="A0A090TT78"/>
<dbReference type="EMBL" id="BBMT01000004">
    <property type="protein sequence ID" value="GAL34252.1"/>
    <property type="molecule type" value="Genomic_DNA"/>
</dbReference>
<name>A0A090TT78_9VIBR</name>